<evidence type="ECO:0000313" key="1">
    <source>
        <dbReference type="EMBL" id="ELZ05716.1"/>
    </source>
</evidence>
<dbReference type="Proteomes" id="UP000011591">
    <property type="component" value="Unassembled WGS sequence"/>
</dbReference>
<dbReference type="EMBL" id="AOIP01000022">
    <property type="protein sequence ID" value="ELZ05716.1"/>
    <property type="molecule type" value="Genomic_DNA"/>
</dbReference>
<evidence type="ECO:0000313" key="2">
    <source>
        <dbReference type="Proteomes" id="UP000011591"/>
    </source>
</evidence>
<comment type="caution">
    <text evidence="1">The sequence shown here is derived from an EMBL/GenBank/DDBJ whole genome shotgun (WGS) entry which is preliminary data.</text>
</comment>
<dbReference type="RefSeq" id="WP_006665460.1">
    <property type="nucleotide sequence ID" value="NZ_AOIP01000022.1"/>
</dbReference>
<sequence length="103" mass="11261">MAITQSDHSGAARVELTDEIEIGQAVDDLPDDATCEVTFRGKPGAFTIEIRFVGKRWIIEGSGSTAELTGVFGERNAAKPERVPGWMHKVLESMDVTEISVQR</sequence>
<gene>
    <name evidence="1" type="ORF">C480_09975</name>
</gene>
<name>M0B477_9EURY</name>
<dbReference type="OrthoDB" id="197907at2157"/>
<keyword evidence="2" id="KW-1185">Reference proteome</keyword>
<organism evidence="1 2">
    <name type="scientific">Natrialba aegyptia DSM 13077</name>
    <dbReference type="NCBI Taxonomy" id="1227491"/>
    <lineage>
        <taxon>Archaea</taxon>
        <taxon>Methanobacteriati</taxon>
        <taxon>Methanobacteriota</taxon>
        <taxon>Stenosarchaea group</taxon>
        <taxon>Halobacteria</taxon>
        <taxon>Halobacteriales</taxon>
        <taxon>Natrialbaceae</taxon>
        <taxon>Natrialba</taxon>
    </lineage>
</organism>
<proteinExistence type="predicted"/>
<dbReference type="AlphaFoldDB" id="M0B477"/>
<dbReference type="PATRIC" id="fig|1227491.4.peg.2059"/>
<accession>M0B477</accession>
<protein>
    <submittedName>
        <fullName evidence="1">Uncharacterized protein</fullName>
    </submittedName>
</protein>
<reference evidence="1 2" key="1">
    <citation type="journal article" date="2014" name="PLoS Genet.">
        <title>Phylogenetically driven sequencing of extremely halophilic archaea reveals strategies for static and dynamic osmo-response.</title>
        <authorList>
            <person name="Becker E.A."/>
            <person name="Seitzer P.M."/>
            <person name="Tritt A."/>
            <person name="Larsen D."/>
            <person name="Krusor M."/>
            <person name="Yao A.I."/>
            <person name="Wu D."/>
            <person name="Madern D."/>
            <person name="Eisen J.A."/>
            <person name="Darling A.E."/>
            <person name="Facciotti M.T."/>
        </authorList>
    </citation>
    <scope>NUCLEOTIDE SEQUENCE [LARGE SCALE GENOMIC DNA]</scope>
    <source>
        <strain evidence="1 2">DSM 13077</strain>
    </source>
</reference>